<keyword evidence="2" id="KW-1185">Reference proteome</keyword>
<gene>
    <name evidence="1" type="ORF">DL546_004200</name>
</gene>
<dbReference type="Proteomes" id="UP000275385">
    <property type="component" value="Unassembled WGS sequence"/>
</dbReference>
<comment type="caution">
    <text evidence="1">The sequence shown here is derived from an EMBL/GenBank/DDBJ whole genome shotgun (WGS) entry which is preliminary data.</text>
</comment>
<accession>A0A420YEN0</accession>
<organism evidence="1 2">
    <name type="scientific">Coniochaeta pulveracea</name>
    <dbReference type="NCBI Taxonomy" id="177199"/>
    <lineage>
        <taxon>Eukaryota</taxon>
        <taxon>Fungi</taxon>
        <taxon>Dikarya</taxon>
        <taxon>Ascomycota</taxon>
        <taxon>Pezizomycotina</taxon>
        <taxon>Sordariomycetes</taxon>
        <taxon>Sordariomycetidae</taxon>
        <taxon>Coniochaetales</taxon>
        <taxon>Coniochaetaceae</taxon>
        <taxon>Coniochaeta</taxon>
    </lineage>
</organism>
<dbReference type="EMBL" id="QVQW01000014">
    <property type="protein sequence ID" value="RKU46382.1"/>
    <property type="molecule type" value="Genomic_DNA"/>
</dbReference>
<dbReference type="AlphaFoldDB" id="A0A420YEN0"/>
<dbReference type="OrthoDB" id="5245504at2759"/>
<name>A0A420YEN0_9PEZI</name>
<evidence type="ECO:0000313" key="1">
    <source>
        <dbReference type="EMBL" id="RKU46382.1"/>
    </source>
</evidence>
<proteinExistence type="predicted"/>
<protein>
    <submittedName>
        <fullName evidence="1">Uncharacterized protein</fullName>
    </submittedName>
</protein>
<sequence length="370" mass="38053">MLIKKEKQIVALNAVNPLCGVDSCLNQVAGSLGNPASQYAACTSMFGAPAVATVTMPGEHDYATVTVTESYSTVIVDISTTTSTYETTSTSYTDVLETTTAYTETLTATSTAVVTGPTLLARAPTPTSIKRRRPCRTPAPFPIASGCTNLAQYSSACGCINAVASTSTVTIPGDATTSTSTETLTVTVPSTSSTVTTEVSSTLIVEPVTSTLTSTVDTVTATTTILTSTITSVNPSPTGTLYFADGVRAGKPLVVVSNYVQWANTGSGTPFALSTYGGSPSLVGQSSVTLHLHSATSAIGVLYFETAAQAAVYNDPLVTCSITPQSGIVVCQSSTGQHTKLFQCGAYIYLAAPTWNQSGCLQVNLKIGTS</sequence>
<evidence type="ECO:0000313" key="2">
    <source>
        <dbReference type="Proteomes" id="UP000275385"/>
    </source>
</evidence>
<reference evidence="1 2" key="1">
    <citation type="submission" date="2018-08" db="EMBL/GenBank/DDBJ databases">
        <title>Draft genome of the lignicolous fungus Coniochaeta pulveracea.</title>
        <authorList>
            <person name="Borstlap C.J."/>
            <person name="De Witt R.N."/>
            <person name="Botha A."/>
            <person name="Volschenk H."/>
        </authorList>
    </citation>
    <scope>NUCLEOTIDE SEQUENCE [LARGE SCALE GENOMIC DNA]</scope>
    <source>
        <strain evidence="1 2">CAB683</strain>
    </source>
</reference>